<comment type="caution">
    <text evidence="6">The sequence shown here is derived from an EMBL/GenBank/DDBJ whole genome shotgun (WGS) entry which is preliminary data.</text>
</comment>
<dbReference type="CDD" id="cd01106">
    <property type="entry name" value="HTH_TipAL-Mta"/>
    <property type="match status" value="1"/>
</dbReference>
<keyword evidence="1" id="KW-0805">Transcription regulation</keyword>
<dbReference type="PANTHER" id="PTHR30204">
    <property type="entry name" value="REDOX-CYCLING DRUG-SENSING TRANSCRIPTIONAL ACTIVATOR SOXR"/>
    <property type="match status" value="1"/>
</dbReference>
<dbReference type="GO" id="GO:0003677">
    <property type="term" value="F:DNA binding"/>
    <property type="evidence" value="ECO:0007669"/>
    <property type="project" value="UniProtKB-KW"/>
</dbReference>
<protein>
    <submittedName>
        <fullName evidence="6">DNA-binding transcriptional MerR regulator</fullName>
    </submittedName>
</protein>
<dbReference type="PANTHER" id="PTHR30204:SF90">
    <property type="entry name" value="HTH-TYPE TRANSCRIPTIONAL ACTIVATOR MTA"/>
    <property type="match status" value="1"/>
</dbReference>
<dbReference type="PRINTS" id="PR00040">
    <property type="entry name" value="HTHMERR"/>
</dbReference>
<evidence type="ECO:0000313" key="7">
    <source>
        <dbReference type="Proteomes" id="UP000741013"/>
    </source>
</evidence>
<dbReference type="InterPro" id="IPR009061">
    <property type="entry name" value="DNA-bd_dom_put_sf"/>
</dbReference>
<dbReference type="InterPro" id="IPR012925">
    <property type="entry name" value="TipAS_dom"/>
</dbReference>
<keyword evidence="4" id="KW-0804">Transcription</keyword>
<dbReference type="RefSeq" id="WP_308158848.1">
    <property type="nucleotide sequence ID" value="NZ_JAGGMS010000001.1"/>
</dbReference>
<name>A0ABS4PV45_9PSEU</name>
<dbReference type="SMART" id="SM00422">
    <property type="entry name" value="HTH_MERR"/>
    <property type="match status" value="1"/>
</dbReference>
<evidence type="ECO:0000256" key="1">
    <source>
        <dbReference type="ARBA" id="ARBA00023015"/>
    </source>
</evidence>
<keyword evidence="3" id="KW-0010">Activator</keyword>
<evidence type="ECO:0000313" key="6">
    <source>
        <dbReference type="EMBL" id="MBP2183299.1"/>
    </source>
</evidence>
<dbReference type="Gene3D" id="1.10.490.50">
    <property type="entry name" value="Antibiotic binding domain of TipA-like multidrug resistance regulators"/>
    <property type="match status" value="1"/>
</dbReference>
<dbReference type="InterPro" id="IPR036244">
    <property type="entry name" value="TipA-like_antibiotic-bd"/>
</dbReference>
<dbReference type="SUPFAM" id="SSF89082">
    <property type="entry name" value="Antibiotic binding domain of TipA-like multidrug resistance regulators"/>
    <property type="match status" value="1"/>
</dbReference>
<sequence>MIDPAPPGPGGLTVGRAAALVGVSVKTLHHWDGIGLVRPSGRTWAGYRVYSADDVARIHRVLVYREIGFPLAEIGRILDDPRTDAQDHLRRQREELVERIERLQRMVGSVDRMMAASKVGMRLTAEEQVEIFGDHWQPSWVEDAEEKWGESPQWAQYAERAAERTPEDWKELVATADELHDDLAAACQAGVAPGSDAANVLAERHRAMQSEYFDCTHSMHACLGRTFATDPGFRSYYDGFTPGLACWLRAVIFANAEAHGIDPETAVWE</sequence>
<reference evidence="6 7" key="1">
    <citation type="submission" date="2021-03" db="EMBL/GenBank/DDBJ databases">
        <title>Sequencing the genomes of 1000 actinobacteria strains.</title>
        <authorList>
            <person name="Klenk H.-P."/>
        </authorList>
    </citation>
    <scope>NUCLEOTIDE SEQUENCE [LARGE SCALE GENOMIC DNA]</scope>
    <source>
        <strain evidence="6 7">DSM 45510</strain>
    </source>
</reference>
<dbReference type="InterPro" id="IPR000551">
    <property type="entry name" value="MerR-type_HTH_dom"/>
</dbReference>
<proteinExistence type="predicted"/>
<dbReference type="Pfam" id="PF13411">
    <property type="entry name" value="MerR_1"/>
    <property type="match status" value="1"/>
</dbReference>
<accession>A0ABS4PV45</accession>
<dbReference type="EMBL" id="JAGGMS010000001">
    <property type="protein sequence ID" value="MBP2183299.1"/>
    <property type="molecule type" value="Genomic_DNA"/>
</dbReference>
<organism evidence="6 7">
    <name type="scientific">Amycolatopsis magusensis</name>
    <dbReference type="NCBI Taxonomy" id="882444"/>
    <lineage>
        <taxon>Bacteria</taxon>
        <taxon>Bacillati</taxon>
        <taxon>Actinomycetota</taxon>
        <taxon>Actinomycetes</taxon>
        <taxon>Pseudonocardiales</taxon>
        <taxon>Pseudonocardiaceae</taxon>
        <taxon>Amycolatopsis</taxon>
    </lineage>
</organism>
<evidence type="ECO:0000256" key="3">
    <source>
        <dbReference type="ARBA" id="ARBA00023159"/>
    </source>
</evidence>
<dbReference type="Gene3D" id="1.10.1660.10">
    <property type="match status" value="1"/>
</dbReference>
<feature type="domain" description="HTH merR-type" evidence="5">
    <location>
        <begin position="11"/>
        <end position="80"/>
    </location>
</feature>
<keyword evidence="2 6" id="KW-0238">DNA-binding</keyword>
<gene>
    <name evidence="6" type="ORF">JOM49_004825</name>
</gene>
<dbReference type="PROSITE" id="PS50937">
    <property type="entry name" value="HTH_MERR_2"/>
    <property type="match status" value="1"/>
</dbReference>
<dbReference type="SUPFAM" id="SSF46955">
    <property type="entry name" value="Putative DNA-binding domain"/>
    <property type="match status" value="1"/>
</dbReference>
<dbReference type="PROSITE" id="PS00552">
    <property type="entry name" value="HTH_MERR_1"/>
    <property type="match status" value="1"/>
</dbReference>
<evidence type="ECO:0000259" key="5">
    <source>
        <dbReference type="PROSITE" id="PS50937"/>
    </source>
</evidence>
<evidence type="ECO:0000256" key="4">
    <source>
        <dbReference type="ARBA" id="ARBA00023163"/>
    </source>
</evidence>
<dbReference type="InterPro" id="IPR047057">
    <property type="entry name" value="MerR_fam"/>
</dbReference>
<dbReference type="Pfam" id="PF07739">
    <property type="entry name" value="TipAS"/>
    <property type="match status" value="1"/>
</dbReference>
<dbReference type="Proteomes" id="UP000741013">
    <property type="component" value="Unassembled WGS sequence"/>
</dbReference>
<evidence type="ECO:0000256" key="2">
    <source>
        <dbReference type="ARBA" id="ARBA00023125"/>
    </source>
</evidence>
<keyword evidence="7" id="KW-1185">Reference proteome</keyword>